<evidence type="ECO:0000313" key="13">
    <source>
        <dbReference type="Proteomes" id="UP000256829"/>
    </source>
</evidence>
<dbReference type="FunFam" id="2.60.40.10:FF:000458">
    <property type="entry name" value="Molecular chaperone FimC"/>
    <property type="match status" value="1"/>
</dbReference>
<comment type="similarity">
    <text evidence="2 8">Belongs to the periplasmic pilus chaperone family.</text>
</comment>
<sequence>MTTIFLRVAAAALLAACAFAPALHASVLIGGTRVILPAKGGEVTVRLTNDNTTPALVQAWIDRGDPQSTPDSVDTPFLVTPPMFRMEPQRDQSLRILYTREPLPADRESLFWLNVLEVPPKPAELETDGKNYMQLAVRSRLKLFFRPEGLQGDPLKAAEQLRFQVSGGSVLVSNPTPYHVTISDLAVDVGGKAYASESGMVAPMSELRLRAEGLPAAPAGTAVRFTIVNDFGAATALIGAVAP</sequence>
<keyword evidence="3" id="KW-1029">Fimbrium biogenesis</keyword>
<dbReference type="Proteomes" id="UP000256829">
    <property type="component" value="Unassembled WGS sequence"/>
</dbReference>
<dbReference type="PANTHER" id="PTHR30251:SF2">
    <property type="entry name" value="FIMBRIAL CHAPERONE YADV-RELATED"/>
    <property type="match status" value="1"/>
</dbReference>
<dbReference type="GO" id="GO:0071555">
    <property type="term" value="P:cell wall organization"/>
    <property type="evidence" value="ECO:0007669"/>
    <property type="project" value="InterPro"/>
</dbReference>
<dbReference type="Pfam" id="PF00345">
    <property type="entry name" value="PapD_N"/>
    <property type="match status" value="1"/>
</dbReference>
<evidence type="ECO:0000256" key="6">
    <source>
        <dbReference type="ARBA" id="ARBA00023186"/>
    </source>
</evidence>
<dbReference type="Gene3D" id="2.60.40.10">
    <property type="entry name" value="Immunoglobulins"/>
    <property type="match status" value="2"/>
</dbReference>
<keyword evidence="4 9" id="KW-0732">Signal</keyword>
<dbReference type="EMBL" id="QTJR01000010">
    <property type="protein sequence ID" value="RDY66387.1"/>
    <property type="molecule type" value="Genomic_DNA"/>
</dbReference>
<dbReference type="PRINTS" id="PR00969">
    <property type="entry name" value="CHAPERONPILI"/>
</dbReference>
<dbReference type="InterPro" id="IPR050643">
    <property type="entry name" value="Periplasmic_pilus_chap"/>
</dbReference>
<reference evidence="12 13" key="1">
    <citation type="submission" date="2018-08" db="EMBL/GenBank/DDBJ databases">
        <title>Lysobacter soli KCTC 22011, whole genome shotgun sequence.</title>
        <authorList>
            <person name="Zhang X."/>
            <person name="Feng G."/>
            <person name="Zhu H."/>
        </authorList>
    </citation>
    <scope>NUCLEOTIDE SEQUENCE [LARGE SCALE GENOMIC DNA]</scope>
    <source>
        <strain evidence="12 13">KCTC 22011</strain>
    </source>
</reference>
<protein>
    <submittedName>
        <fullName evidence="12">Molecular chaperone</fullName>
    </submittedName>
</protein>
<dbReference type="InterPro" id="IPR018046">
    <property type="entry name" value="Pili_assmbl_chaperone_CS"/>
</dbReference>
<keyword evidence="5" id="KW-0574">Periplasm</keyword>
<dbReference type="GO" id="GO:0030288">
    <property type="term" value="C:outer membrane-bounded periplasmic space"/>
    <property type="evidence" value="ECO:0007669"/>
    <property type="project" value="InterPro"/>
</dbReference>
<evidence type="ECO:0000313" key="12">
    <source>
        <dbReference type="EMBL" id="RDY66387.1"/>
    </source>
</evidence>
<dbReference type="InterPro" id="IPR013783">
    <property type="entry name" value="Ig-like_fold"/>
</dbReference>
<dbReference type="AlphaFoldDB" id="A0A3D8VAC3"/>
<keyword evidence="6 8" id="KW-0143">Chaperone</keyword>
<evidence type="ECO:0000256" key="7">
    <source>
        <dbReference type="ARBA" id="ARBA00023319"/>
    </source>
</evidence>
<feature type="domain" description="Pili assembly chaperone N-terminal" evidence="10">
    <location>
        <begin position="27"/>
        <end position="150"/>
    </location>
</feature>
<dbReference type="InterPro" id="IPR001829">
    <property type="entry name" value="Pili_assmbl_chaperone_bac"/>
</dbReference>
<keyword evidence="7" id="KW-0393">Immunoglobulin domain</keyword>
<evidence type="ECO:0000259" key="10">
    <source>
        <dbReference type="Pfam" id="PF00345"/>
    </source>
</evidence>
<feature type="signal peptide" evidence="9">
    <location>
        <begin position="1"/>
        <end position="25"/>
    </location>
</feature>
<dbReference type="RefSeq" id="WP_115843293.1">
    <property type="nucleotide sequence ID" value="NZ_CP183976.1"/>
</dbReference>
<proteinExistence type="inferred from homology"/>
<organism evidence="12 13">
    <name type="scientific">Lysobacter soli</name>
    <dbReference type="NCBI Taxonomy" id="453783"/>
    <lineage>
        <taxon>Bacteria</taxon>
        <taxon>Pseudomonadati</taxon>
        <taxon>Pseudomonadota</taxon>
        <taxon>Gammaproteobacteria</taxon>
        <taxon>Lysobacterales</taxon>
        <taxon>Lysobacteraceae</taxon>
        <taxon>Lysobacter</taxon>
    </lineage>
</organism>
<evidence type="ECO:0000259" key="11">
    <source>
        <dbReference type="Pfam" id="PF02753"/>
    </source>
</evidence>
<dbReference type="Pfam" id="PF02753">
    <property type="entry name" value="PapD_C"/>
    <property type="match status" value="1"/>
</dbReference>
<keyword evidence="13" id="KW-1185">Reference proteome</keyword>
<dbReference type="InterPro" id="IPR016148">
    <property type="entry name" value="Pili_assmbl_chaperone_C"/>
</dbReference>
<dbReference type="InterPro" id="IPR008962">
    <property type="entry name" value="PapD-like_sf"/>
</dbReference>
<evidence type="ECO:0000256" key="5">
    <source>
        <dbReference type="ARBA" id="ARBA00022764"/>
    </source>
</evidence>
<dbReference type="InterPro" id="IPR016147">
    <property type="entry name" value="Pili_assmbl_chaperone_N"/>
</dbReference>
<evidence type="ECO:0000256" key="3">
    <source>
        <dbReference type="ARBA" id="ARBA00022558"/>
    </source>
</evidence>
<comment type="caution">
    <text evidence="12">The sequence shown here is derived from an EMBL/GenBank/DDBJ whole genome shotgun (WGS) entry which is preliminary data.</text>
</comment>
<evidence type="ECO:0000256" key="4">
    <source>
        <dbReference type="ARBA" id="ARBA00022729"/>
    </source>
</evidence>
<feature type="domain" description="Pili assembly chaperone C-terminal" evidence="11">
    <location>
        <begin position="172"/>
        <end position="235"/>
    </location>
</feature>
<dbReference type="SUPFAM" id="SSF49354">
    <property type="entry name" value="PapD-like"/>
    <property type="match status" value="1"/>
</dbReference>
<feature type="chain" id="PRO_5017577393" evidence="9">
    <location>
        <begin position="26"/>
        <end position="243"/>
    </location>
</feature>
<comment type="subcellular location">
    <subcellularLocation>
        <location evidence="1 8">Periplasm</location>
    </subcellularLocation>
</comment>
<accession>A0A3D8VAC3</accession>
<evidence type="ECO:0000256" key="8">
    <source>
        <dbReference type="RuleBase" id="RU003918"/>
    </source>
</evidence>
<dbReference type="InterPro" id="IPR036316">
    <property type="entry name" value="Pili_assmbl_chap_C_dom_sf"/>
</dbReference>
<name>A0A3D8VAC3_9GAMM</name>
<dbReference type="PROSITE" id="PS00635">
    <property type="entry name" value="PILI_CHAPERONE"/>
    <property type="match status" value="1"/>
</dbReference>
<evidence type="ECO:0000256" key="9">
    <source>
        <dbReference type="SAM" id="SignalP"/>
    </source>
</evidence>
<gene>
    <name evidence="12" type="ORF">DX912_14045</name>
</gene>
<evidence type="ECO:0000256" key="1">
    <source>
        <dbReference type="ARBA" id="ARBA00004418"/>
    </source>
</evidence>
<dbReference type="SUPFAM" id="SSF49584">
    <property type="entry name" value="Periplasmic chaperone C-domain"/>
    <property type="match status" value="1"/>
</dbReference>
<dbReference type="PANTHER" id="PTHR30251">
    <property type="entry name" value="PILUS ASSEMBLY CHAPERONE"/>
    <property type="match status" value="1"/>
</dbReference>
<evidence type="ECO:0000256" key="2">
    <source>
        <dbReference type="ARBA" id="ARBA00007399"/>
    </source>
</evidence>